<gene>
    <name evidence="8" type="ORF">R4146_00870</name>
</gene>
<evidence type="ECO:0000256" key="5">
    <source>
        <dbReference type="ARBA" id="ARBA00022898"/>
    </source>
</evidence>
<dbReference type="Pfam" id="PF00155">
    <property type="entry name" value="Aminotran_1_2"/>
    <property type="match status" value="1"/>
</dbReference>
<organism evidence="8 9">
    <name type="scientific">Nicoliella lavandulae</name>
    <dbReference type="NCBI Taxonomy" id="3082954"/>
    <lineage>
        <taxon>Bacteria</taxon>
        <taxon>Bacillati</taxon>
        <taxon>Bacillota</taxon>
        <taxon>Bacilli</taxon>
        <taxon>Lactobacillales</taxon>
        <taxon>Lactobacillaceae</taxon>
        <taxon>Nicoliella</taxon>
    </lineage>
</organism>
<dbReference type="InterPro" id="IPR004838">
    <property type="entry name" value="NHTrfase_class1_PyrdxlP-BS"/>
</dbReference>
<name>A0ABU8SIK3_9LACO</name>
<evidence type="ECO:0000259" key="7">
    <source>
        <dbReference type="Pfam" id="PF00155"/>
    </source>
</evidence>
<evidence type="ECO:0000256" key="6">
    <source>
        <dbReference type="RuleBase" id="RU000481"/>
    </source>
</evidence>
<proteinExistence type="inferred from homology"/>
<evidence type="ECO:0000256" key="3">
    <source>
        <dbReference type="ARBA" id="ARBA00022576"/>
    </source>
</evidence>
<dbReference type="PANTHER" id="PTHR46383:SF4">
    <property type="entry name" value="AMINOTRANSFERASE"/>
    <property type="match status" value="1"/>
</dbReference>
<dbReference type="EC" id="2.6.1.-" evidence="6"/>
<evidence type="ECO:0000256" key="4">
    <source>
        <dbReference type="ARBA" id="ARBA00022679"/>
    </source>
</evidence>
<dbReference type="InterPro" id="IPR050596">
    <property type="entry name" value="AspAT/PAT-like"/>
</dbReference>
<dbReference type="RefSeq" id="WP_339959582.1">
    <property type="nucleotide sequence ID" value="NZ_JAWMWH010000001.1"/>
</dbReference>
<dbReference type="SUPFAM" id="SSF53383">
    <property type="entry name" value="PLP-dependent transferases"/>
    <property type="match status" value="1"/>
</dbReference>
<dbReference type="Proteomes" id="UP001370590">
    <property type="component" value="Unassembled WGS sequence"/>
</dbReference>
<dbReference type="InterPro" id="IPR015422">
    <property type="entry name" value="PyrdxlP-dep_Trfase_small"/>
</dbReference>
<dbReference type="InterPro" id="IPR004839">
    <property type="entry name" value="Aminotransferase_I/II_large"/>
</dbReference>
<dbReference type="Gene3D" id="3.40.640.10">
    <property type="entry name" value="Type I PLP-dependent aspartate aminotransferase-like (Major domain)"/>
    <property type="match status" value="1"/>
</dbReference>
<dbReference type="EMBL" id="JAWMWH010000001">
    <property type="protein sequence ID" value="MEJ6399740.1"/>
    <property type="molecule type" value="Genomic_DNA"/>
</dbReference>
<dbReference type="Gene3D" id="3.90.1150.10">
    <property type="entry name" value="Aspartate Aminotransferase, domain 1"/>
    <property type="match status" value="1"/>
</dbReference>
<dbReference type="CDD" id="cd00609">
    <property type="entry name" value="AAT_like"/>
    <property type="match status" value="1"/>
</dbReference>
<comment type="caution">
    <text evidence="8">The sequence shown here is derived from an EMBL/GenBank/DDBJ whole genome shotgun (WGS) entry which is preliminary data.</text>
</comment>
<comment type="similarity">
    <text evidence="2 6">Belongs to the class-I pyridoxal-phosphate-dependent aminotransferase family.</text>
</comment>
<evidence type="ECO:0000313" key="9">
    <source>
        <dbReference type="Proteomes" id="UP001370590"/>
    </source>
</evidence>
<keyword evidence="5" id="KW-0663">Pyridoxal phosphate</keyword>
<dbReference type="InterPro" id="IPR015424">
    <property type="entry name" value="PyrdxlP-dep_Trfase"/>
</dbReference>
<protein>
    <recommendedName>
        <fullName evidence="6">Aminotransferase</fullName>
        <ecNumber evidence="6">2.6.1.-</ecNumber>
    </recommendedName>
</protein>
<comment type="cofactor">
    <cofactor evidence="1 6">
        <name>pyridoxal 5'-phosphate</name>
        <dbReference type="ChEBI" id="CHEBI:597326"/>
    </cofactor>
</comment>
<accession>A0ABU8SIK3</accession>
<keyword evidence="9" id="KW-1185">Reference proteome</keyword>
<dbReference type="InterPro" id="IPR015421">
    <property type="entry name" value="PyrdxlP-dep_Trfase_major"/>
</dbReference>
<feature type="domain" description="Aminotransferase class I/classII large" evidence="7">
    <location>
        <begin position="37"/>
        <end position="386"/>
    </location>
</feature>
<sequence length="394" mass="43622">MPNLSPKLTDVYNKRLDLVKPSGIRSFDKQISNIDGIIKLTIGEPDLNTPDHIKEAAIEAIKNNDTHYSAQPGKIELRNAIHHYLSVAHGLDYDPETEIVATIGATEALYATFETILNPGDKVILPTPIFALYEPIVTLLGGEVINVDTSKDNFKLTPEKLEEVLDREGDSVKAVLLNYPSNPIGVEYSESLIKDLASVIKKHNIFVLSDEIYCELTYGVEHHSIAEFIPEQTIYINGVSKSHAMTGWRIGFVAGPKPIVQKIIKTHAFMVTCPPDVDQDAATEALQNGLDDPISMRAIYERRRDYISNRLDQMKFETALPEGAFYIFAKIPKGLEQDDVKFALTLAKEAKVGVIPGSAFGPGGEGYIRMSYAASDEDIKTAMDRIETFLAQNI</sequence>
<dbReference type="PANTHER" id="PTHR46383">
    <property type="entry name" value="ASPARTATE AMINOTRANSFERASE"/>
    <property type="match status" value="1"/>
</dbReference>
<keyword evidence="4 6" id="KW-0808">Transferase</keyword>
<dbReference type="GO" id="GO:0008483">
    <property type="term" value="F:transaminase activity"/>
    <property type="evidence" value="ECO:0007669"/>
    <property type="project" value="UniProtKB-KW"/>
</dbReference>
<reference evidence="8 9" key="1">
    <citation type="submission" date="2023-10" db="EMBL/GenBank/DDBJ databases">
        <title>Nicoliella lavandulae sp. nov. isolated from Lavandula angustifolia flowers.</title>
        <authorList>
            <person name="Alcantara C."/>
            <person name="Zuniga M."/>
            <person name="Landete J.M."/>
            <person name="Monedero V."/>
        </authorList>
    </citation>
    <scope>NUCLEOTIDE SEQUENCE [LARGE SCALE GENOMIC DNA]</scope>
    <source>
        <strain evidence="8 9">Es01</strain>
    </source>
</reference>
<dbReference type="PROSITE" id="PS00105">
    <property type="entry name" value="AA_TRANSFER_CLASS_1"/>
    <property type="match status" value="1"/>
</dbReference>
<evidence type="ECO:0000256" key="2">
    <source>
        <dbReference type="ARBA" id="ARBA00007441"/>
    </source>
</evidence>
<evidence type="ECO:0000313" key="8">
    <source>
        <dbReference type="EMBL" id="MEJ6399740.1"/>
    </source>
</evidence>
<evidence type="ECO:0000256" key="1">
    <source>
        <dbReference type="ARBA" id="ARBA00001933"/>
    </source>
</evidence>
<keyword evidence="3 6" id="KW-0032">Aminotransferase</keyword>